<dbReference type="GO" id="GO:0102965">
    <property type="term" value="F:alcohol-forming long-chain fatty acyl-CoA reductase activity"/>
    <property type="evidence" value="ECO:0007669"/>
    <property type="project" value="UniProtKB-EC"/>
</dbReference>
<dbReference type="EMBL" id="VAHF01000001">
    <property type="protein sequence ID" value="TXG73644.1"/>
    <property type="molecule type" value="Genomic_DNA"/>
</dbReference>
<comment type="similarity">
    <text evidence="1">Belongs to the fatty acyl-CoA reductase family.</text>
</comment>
<keyword evidence="1" id="KW-0560">Oxidoreductase</keyword>
<dbReference type="PANTHER" id="PTHR11011:SF99">
    <property type="entry name" value="FATTY ACYL-COA REDUCTASE 3"/>
    <property type="match status" value="1"/>
</dbReference>
<comment type="function">
    <text evidence="1">Catalyzes the reduction of fatty acyl-CoA to fatty alcohols.</text>
</comment>
<dbReference type="EC" id="1.2.1.84" evidence="1"/>
<sequence>MVVCLEKILRIQPNVKKIYLLIRAGDTNSAVQRILNEVIYKYINILVQLTMDGTIVGFGKGKLKCLPAKHDAVIDLVLQLMNWLLCQCCKDICIDYDRKIKFVLRVVELYKPYMCFKGIFDDTNTDKLRMTMRERVIWKWIPLTSTPSA</sequence>
<reference evidence="4" key="1">
    <citation type="journal article" date="2019" name="Gigascience">
        <title>De novo genome assembly of the endangered Acer yangbiense, a plant species with extremely small populations endemic to Yunnan Province, China.</title>
        <authorList>
            <person name="Yang J."/>
            <person name="Wariss H.M."/>
            <person name="Tao L."/>
            <person name="Zhang R."/>
            <person name="Yun Q."/>
            <person name="Hollingsworth P."/>
            <person name="Dao Z."/>
            <person name="Luo G."/>
            <person name="Guo H."/>
            <person name="Ma Y."/>
            <person name="Sun W."/>
        </authorList>
    </citation>
    <scope>NUCLEOTIDE SEQUENCE [LARGE SCALE GENOMIC DNA]</scope>
    <source>
        <strain evidence="4">cv. Malutang</strain>
    </source>
</reference>
<dbReference type="InterPro" id="IPR013120">
    <property type="entry name" value="FAR_NAD-bd"/>
</dbReference>
<dbReference type="Pfam" id="PF07993">
    <property type="entry name" value="NAD_binding_4"/>
    <property type="match status" value="1"/>
</dbReference>
<accession>A0A5C7IXN4</accession>
<feature type="domain" description="Thioester reductase (TE)" evidence="2">
    <location>
        <begin position="4"/>
        <end position="40"/>
    </location>
</feature>
<comment type="caution">
    <text evidence="3">The sequence shown here is derived from an EMBL/GenBank/DDBJ whole genome shotgun (WGS) entry which is preliminary data.</text>
</comment>
<dbReference type="GO" id="GO:0080019">
    <property type="term" value="F:alcohol-forming very long-chain fatty acyl-CoA reductase activity"/>
    <property type="evidence" value="ECO:0007669"/>
    <property type="project" value="InterPro"/>
</dbReference>
<protein>
    <recommendedName>
        <fullName evidence="1">Fatty acyl-CoA reductase</fullName>
        <ecNumber evidence="1">1.2.1.84</ecNumber>
    </recommendedName>
</protein>
<dbReference type="OrthoDB" id="1715843at2759"/>
<dbReference type="AlphaFoldDB" id="A0A5C7IXN4"/>
<evidence type="ECO:0000313" key="4">
    <source>
        <dbReference type="Proteomes" id="UP000323000"/>
    </source>
</evidence>
<dbReference type="PANTHER" id="PTHR11011">
    <property type="entry name" value="MALE STERILITY PROTEIN 2-RELATED"/>
    <property type="match status" value="1"/>
</dbReference>
<keyword evidence="1" id="KW-0444">Lipid biosynthesis</keyword>
<dbReference type="Proteomes" id="UP000323000">
    <property type="component" value="Chromosome 1"/>
</dbReference>
<organism evidence="3 4">
    <name type="scientific">Acer yangbiense</name>
    <dbReference type="NCBI Taxonomy" id="1000413"/>
    <lineage>
        <taxon>Eukaryota</taxon>
        <taxon>Viridiplantae</taxon>
        <taxon>Streptophyta</taxon>
        <taxon>Embryophyta</taxon>
        <taxon>Tracheophyta</taxon>
        <taxon>Spermatophyta</taxon>
        <taxon>Magnoliopsida</taxon>
        <taxon>eudicotyledons</taxon>
        <taxon>Gunneridae</taxon>
        <taxon>Pentapetalae</taxon>
        <taxon>rosids</taxon>
        <taxon>malvids</taxon>
        <taxon>Sapindales</taxon>
        <taxon>Sapindaceae</taxon>
        <taxon>Hippocastanoideae</taxon>
        <taxon>Acereae</taxon>
        <taxon>Acer</taxon>
    </lineage>
</organism>
<evidence type="ECO:0000256" key="1">
    <source>
        <dbReference type="RuleBase" id="RU363097"/>
    </source>
</evidence>
<evidence type="ECO:0000313" key="3">
    <source>
        <dbReference type="EMBL" id="TXG73644.1"/>
    </source>
</evidence>
<keyword evidence="1" id="KW-0443">Lipid metabolism</keyword>
<dbReference type="GO" id="GO:0035336">
    <property type="term" value="P:long-chain fatty-acyl-CoA metabolic process"/>
    <property type="evidence" value="ECO:0007669"/>
    <property type="project" value="TreeGrafter"/>
</dbReference>
<gene>
    <name evidence="3" type="ORF">EZV62_002223</name>
</gene>
<keyword evidence="1" id="KW-0521">NADP</keyword>
<keyword evidence="4" id="KW-1185">Reference proteome</keyword>
<name>A0A5C7IXN4_9ROSI</name>
<proteinExistence type="inferred from homology"/>
<comment type="catalytic activity">
    <reaction evidence="1">
        <text>a long-chain fatty acyl-CoA + 2 NADPH + 2 H(+) = a long-chain primary fatty alcohol + 2 NADP(+) + CoA</text>
        <dbReference type="Rhea" id="RHEA:52716"/>
        <dbReference type="ChEBI" id="CHEBI:15378"/>
        <dbReference type="ChEBI" id="CHEBI:57287"/>
        <dbReference type="ChEBI" id="CHEBI:57783"/>
        <dbReference type="ChEBI" id="CHEBI:58349"/>
        <dbReference type="ChEBI" id="CHEBI:77396"/>
        <dbReference type="ChEBI" id="CHEBI:83139"/>
        <dbReference type="EC" id="1.2.1.84"/>
    </reaction>
</comment>
<dbReference type="InterPro" id="IPR026055">
    <property type="entry name" value="FAR"/>
</dbReference>
<dbReference type="GO" id="GO:0010345">
    <property type="term" value="P:suberin biosynthetic process"/>
    <property type="evidence" value="ECO:0007669"/>
    <property type="project" value="TreeGrafter"/>
</dbReference>
<evidence type="ECO:0000259" key="2">
    <source>
        <dbReference type="Pfam" id="PF07993"/>
    </source>
</evidence>